<protein>
    <recommendedName>
        <fullName evidence="1">RNase H type-1 domain-containing protein</fullName>
    </recommendedName>
</protein>
<reference evidence="2" key="1">
    <citation type="journal article" date="2023" name="Plant J.">
        <title>Genome sequences and population genomics provide insights into the demographic history, inbreeding, and mutation load of two 'living fossil' tree species of Dipteronia.</title>
        <authorList>
            <person name="Feng Y."/>
            <person name="Comes H.P."/>
            <person name="Chen J."/>
            <person name="Zhu S."/>
            <person name="Lu R."/>
            <person name="Zhang X."/>
            <person name="Li P."/>
            <person name="Qiu J."/>
            <person name="Olsen K.M."/>
            <person name="Qiu Y."/>
        </authorList>
    </citation>
    <scope>NUCLEOTIDE SEQUENCE</scope>
    <source>
        <strain evidence="2">KIB01</strain>
    </source>
</reference>
<name>A0AAD9UBY0_9ROSI</name>
<evidence type="ECO:0000313" key="3">
    <source>
        <dbReference type="Proteomes" id="UP001280121"/>
    </source>
</evidence>
<dbReference type="InterPro" id="IPR002156">
    <property type="entry name" value="RNaseH_domain"/>
</dbReference>
<sequence>MEYQTSIKNDNKFSNEGNQLSETWIPPNQNQYKINCCSAFDRGKGGIGVGIIIRNSKGEIMASSAQTIEASFSLKMRQLLAIKKSILFGMDCGLAPILVETNESSVVVKWLCDGSHKEFENGVILDEIANMMHVGNGIVVNNVSIMANMPAAVLAKEALKISEDTFWMEECPPFFNNLVMDDMPV</sequence>
<dbReference type="Gene3D" id="3.30.420.10">
    <property type="entry name" value="Ribonuclease H-like superfamily/Ribonuclease H"/>
    <property type="match status" value="1"/>
</dbReference>
<accession>A0AAD9UBY0</accession>
<dbReference type="Pfam" id="PF13456">
    <property type="entry name" value="RVT_3"/>
    <property type="match status" value="1"/>
</dbReference>
<dbReference type="InterPro" id="IPR036397">
    <property type="entry name" value="RNaseH_sf"/>
</dbReference>
<comment type="caution">
    <text evidence="2">The sequence shown here is derived from an EMBL/GenBank/DDBJ whole genome shotgun (WGS) entry which is preliminary data.</text>
</comment>
<feature type="domain" description="RNase H type-1" evidence="1">
    <location>
        <begin position="41"/>
        <end position="158"/>
    </location>
</feature>
<organism evidence="2 3">
    <name type="scientific">Dipteronia dyeriana</name>
    <dbReference type="NCBI Taxonomy" id="168575"/>
    <lineage>
        <taxon>Eukaryota</taxon>
        <taxon>Viridiplantae</taxon>
        <taxon>Streptophyta</taxon>
        <taxon>Embryophyta</taxon>
        <taxon>Tracheophyta</taxon>
        <taxon>Spermatophyta</taxon>
        <taxon>Magnoliopsida</taxon>
        <taxon>eudicotyledons</taxon>
        <taxon>Gunneridae</taxon>
        <taxon>Pentapetalae</taxon>
        <taxon>rosids</taxon>
        <taxon>malvids</taxon>
        <taxon>Sapindales</taxon>
        <taxon>Sapindaceae</taxon>
        <taxon>Hippocastanoideae</taxon>
        <taxon>Acereae</taxon>
        <taxon>Dipteronia</taxon>
    </lineage>
</organism>
<dbReference type="PANTHER" id="PTHR47074:SF48">
    <property type="entry name" value="POLYNUCLEOTIDYL TRANSFERASE, RIBONUCLEASE H-LIKE SUPERFAMILY PROTEIN"/>
    <property type="match status" value="1"/>
</dbReference>
<dbReference type="EMBL" id="JANJYI010000004">
    <property type="protein sequence ID" value="KAK2651380.1"/>
    <property type="molecule type" value="Genomic_DNA"/>
</dbReference>
<dbReference type="GO" id="GO:0004523">
    <property type="term" value="F:RNA-DNA hybrid ribonuclease activity"/>
    <property type="evidence" value="ECO:0007669"/>
    <property type="project" value="InterPro"/>
</dbReference>
<dbReference type="AlphaFoldDB" id="A0AAD9UBY0"/>
<dbReference type="Proteomes" id="UP001280121">
    <property type="component" value="Unassembled WGS sequence"/>
</dbReference>
<dbReference type="InterPro" id="IPR052929">
    <property type="entry name" value="RNase_H-like_EbsB-rel"/>
</dbReference>
<evidence type="ECO:0000313" key="2">
    <source>
        <dbReference type="EMBL" id="KAK2651380.1"/>
    </source>
</evidence>
<proteinExistence type="predicted"/>
<gene>
    <name evidence="2" type="ORF">Ddye_011236</name>
</gene>
<evidence type="ECO:0000259" key="1">
    <source>
        <dbReference type="Pfam" id="PF13456"/>
    </source>
</evidence>
<keyword evidence="3" id="KW-1185">Reference proteome</keyword>
<dbReference type="PANTHER" id="PTHR47074">
    <property type="entry name" value="BNAC02G40300D PROTEIN"/>
    <property type="match status" value="1"/>
</dbReference>
<dbReference type="GO" id="GO:0003676">
    <property type="term" value="F:nucleic acid binding"/>
    <property type="evidence" value="ECO:0007669"/>
    <property type="project" value="InterPro"/>
</dbReference>